<reference evidence="1" key="1">
    <citation type="submission" date="2023-07" db="EMBL/GenBank/DDBJ databases">
        <title>Black Yeasts Isolated from many extreme environments.</title>
        <authorList>
            <person name="Coleine C."/>
            <person name="Stajich J.E."/>
            <person name="Selbmann L."/>
        </authorList>
    </citation>
    <scope>NUCLEOTIDE SEQUENCE</scope>
    <source>
        <strain evidence="1">CCFEE 5714</strain>
    </source>
</reference>
<comment type="caution">
    <text evidence="1">The sequence shown here is derived from an EMBL/GenBank/DDBJ whole genome shotgun (WGS) entry which is preliminary data.</text>
</comment>
<dbReference type="Proteomes" id="UP001281147">
    <property type="component" value="Unassembled WGS sequence"/>
</dbReference>
<organism evidence="1 2">
    <name type="scientific">Vermiconidia calcicola</name>
    <dbReference type="NCBI Taxonomy" id="1690605"/>
    <lineage>
        <taxon>Eukaryota</taxon>
        <taxon>Fungi</taxon>
        <taxon>Dikarya</taxon>
        <taxon>Ascomycota</taxon>
        <taxon>Pezizomycotina</taxon>
        <taxon>Dothideomycetes</taxon>
        <taxon>Dothideomycetidae</taxon>
        <taxon>Mycosphaerellales</taxon>
        <taxon>Extremaceae</taxon>
        <taxon>Vermiconidia</taxon>
    </lineage>
</organism>
<keyword evidence="2" id="KW-1185">Reference proteome</keyword>
<gene>
    <name evidence="1" type="ORF">LTR37_006033</name>
</gene>
<proteinExistence type="predicted"/>
<sequence length="381" mass="44448">MLAFKTGNFSQDKYGPAQTFRRNQAHLKLQVRNFVLGGAIVITLFFLLQSFNVGPHEIHRTTRSSLQATSKLRPGAWRSHGPRVKKVTSLFGQENELYEAAVRSHEEHDDMHGYEMEVLREKIVDSHWSKPTYLLSLLVTEMAKPVEERTDWLMWFGPDVILLNPQIPLETFLPPDDFINTHFLGTHDQEGINCGVFFLRVHEWSVRMMIEVLIVLKSHIDVKENPESQVQKALQTVITSDQFRRHVNYQPRTWYNAYQLGMDEFEGEPGNLLVHFHDLGGDKWSAMANTIDQKSEWRGRLSVPLKQTTYEMETREYWERIRKAWHLLNLAQSRPFVPAADDSFRRLQYAVTYEMDRSEVLMTAMTNLQDALELQDSERVV</sequence>
<evidence type="ECO:0000313" key="1">
    <source>
        <dbReference type="EMBL" id="KAK3716978.1"/>
    </source>
</evidence>
<name>A0ACC3NIX8_9PEZI</name>
<evidence type="ECO:0000313" key="2">
    <source>
        <dbReference type="Proteomes" id="UP001281147"/>
    </source>
</evidence>
<protein>
    <submittedName>
        <fullName evidence="1">Uncharacterized protein</fullName>
    </submittedName>
</protein>
<accession>A0ACC3NIX8</accession>
<dbReference type="EMBL" id="JAUTXU010000039">
    <property type="protein sequence ID" value="KAK3716978.1"/>
    <property type="molecule type" value="Genomic_DNA"/>
</dbReference>